<keyword evidence="10" id="KW-1185">Reference proteome</keyword>
<dbReference type="GO" id="GO:0051537">
    <property type="term" value="F:2 iron, 2 sulfur cluster binding"/>
    <property type="evidence" value="ECO:0007669"/>
    <property type="project" value="UniProtKB-KW"/>
</dbReference>
<sequence length="126" mass="14257">MERETIFWFKAAPIHAFPIDSGACIKYLDQQIAVFNFSQSGEWYACQNLCPHRMQMVLARGLLGSCGEEPKVACPFHKKTFSLKDGKNLNGDDCHITTYPTKIEGEYLYIGLPFETSQSEKAENIT</sequence>
<dbReference type="PANTHER" id="PTHR43809:SF1">
    <property type="entry name" value="NITRITE REDUCTASE (NADH) LARGE SUBUNIT"/>
    <property type="match status" value="1"/>
</dbReference>
<keyword evidence="6" id="KW-0411">Iron-sulfur</keyword>
<dbReference type="CDD" id="cd03529">
    <property type="entry name" value="Rieske_NirD"/>
    <property type="match status" value="1"/>
</dbReference>
<dbReference type="PANTHER" id="PTHR43809">
    <property type="entry name" value="NITRITE REDUCTASE (NADH) LARGE SUBUNIT"/>
    <property type="match status" value="1"/>
</dbReference>
<evidence type="ECO:0000256" key="4">
    <source>
        <dbReference type="ARBA" id="ARBA00023002"/>
    </source>
</evidence>
<dbReference type="InterPro" id="IPR052034">
    <property type="entry name" value="NasD-like"/>
</dbReference>
<keyword evidence="3" id="KW-0479">Metal-binding</keyword>
<dbReference type="InterPro" id="IPR017941">
    <property type="entry name" value="Rieske_2Fe-2S"/>
</dbReference>
<evidence type="ECO:0000256" key="7">
    <source>
        <dbReference type="ARBA" id="ARBA00023063"/>
    </source>
</evidence>
<evidence type="ECO:0000256" key="2">
    <source>
        <dbReference type="ARBA" id="ARBA00022714"/>
    </source>
</evidence>
<comment type="caution">
    <text evidence="9">The sequence shown here is derived from an EMBL/GenBank/DDBJ whole genome shotgun (WGS) entry which is preliminary data.</text>
</comment>
<proteinExistence type="predicted"/>
<dbReference type="RefSeq" id="WP_406950721.1">
    <property type="nucleotide sequence ID" value="NZ_JBJINY010000085.1"/>
</dbReference>
<evidence type="ECO:0000313" key="9">
    <source>
        <dbReference type="EMBL" id="PZV79648.1"/>
    </source>
</evidence>
<keyword evidence="1" id="KW-0349">Heme</keyword>
<feature type="domain" description="Rieske" evidence="8">
    <location>
        <begin position="11"/>
        <end position="110"/>
    </location>
</feature>
<organism evidence="9 10">
    <name type="scientific">Algoriphagus aquaeductus</name>
    <dbReference type="NCBI Taxonomy" id="475299"/>
    <lineage>
        <taxon>Bacteria</taxon>
        <taxon>Pseudomonadati</taxon>
        <taxon>Bacteroidota</taxon>
        <taxon>Cytophagia</taxon>
        <taxon>Cytophagales</taxon>
        <taxon>Cyclobacteriaceae</taxon>
        <taxon>Algoriphagus</taxon>
    </lineage>
</organism>
<dbReference type="Gene3D" id="2.102.10.10">
    <property type="entry name" value="Rieske [2Fe-2S] iron-sulphur domain"/>
    <property type="match status" value="1"/>
</dbReference>
<dbReference type="SUPFAM" id="SSF50022">
    <property type="entry name" value="ISP domain"/>
    <property type="match status" value="1"/>
</dbReference>
<dbReference type="AlphaFoldDB" id="A0A326RND6"/>
<dbReference type="GO" id="GO:0046872">
    <property type="term" value="F:metal ion binding"/>
    <property type="evidence" value="ECO:0007669"/>
    <property type="project" value="UniProtKB-KW"/>
</dbReference>
<dbReference type="InterPro" id="IPR036922">
    <property type="entry name" value="Rieske_2Fe-2S_sf"/>
</dbReference>
<dbReference type="Pfam" id="PF13806">
    <property type="entry name" value="Rieske_2"/>
    <property type="match status" value="1"/>
</dbReference>
<accession>A0A326RND6</accession>
<dbReference type="GO" id="GO:0042128">
    <property type="term" value="P:nitrate assimilation"/>
    <property type="evidence" value="ECO:0007669"/>
    <property type="project" value="UniProtKB-KW"/>
</dbReference>
<keyword evidence="7" id="KW-0534">Nitrate assimilation</keyword>
<evidence type="ECO:0000313" key="10">
    <source>
        <dbReference type="Proteomes" id="UP000248917"/>
    </source>
</evidence>
<evidence type="ECO:0000256" key="6">
    <source>
        <dbReference type="ARBA" id="ARBA00023014"/>
    </source>
</evidence>
<keyword evidence="5" id="KW-0408">Iron</keyword>
<dbReference type="InterPro" id="IPR012748">
    <property type="entry name" value="Rieske-like_NirD"/>
</dbReference>
<reference evidence="9 10" key="1">
    <citation type="submission" date="2018-06" db="EMBL/GenBank/DDBJ databases">
        <title>Genomic Encyclopedia of Archaeal and Bacterial Type Strains, Phase II (KMG-II): from individual species to whole genera.</title>
        <authorList>
            <person name="Goeker M."/>
        </authorList>
    </citation>
    <scope>NUCLEOTIDE SEQUENCE [LARGE SCALE GENOMIC DNA]</scope>
    <source>
        <strain evidence="9 10">T4</strain>
    </source>
</reference>
<evidence type="ECO:0000256" key="5">
    <source>
        <dbReference type="ARBA" id="ARBA00023004"/>
    </source>
</evidence>
<keyword evidence="4" id="KW-0560">Oxidoreductase</keyword>
<dbReference type="PROSITE" id="PS51296">
    <property type="entry name" value="RIESKE"/>
    <property type="match status" value="1"/>
</dbReference>
<protein>
    <submittedName>
        <fullName evidence="9">Nitrite reductase (NADH) small subunit</fullName>
    </submittedName>
</protein>
<evidence type="ECO:0000259" key="8">
    <source>
        <dbReference type="PROSITE" id="PS51296"/>
    </source>
</evidence>
<keyword evidence="2" id="KW-0001">2Fe-2S</keyword>
<dbReference type="NCBIfam" id="TIGR02378">
    <property type="entry name" value="nirD_assim_sml"/>
    <property type="match status" value="1"/>
</dbReference>
<name>A0A326RND6_9BACT</name>
<evidence type="ECO:0000256" key="1">
    <source>
        <dbReference type="ARBA" id="ARBA00022617"/>
    </source>
</evidence>
<evidence type="ECO:0000256" key="3">
    <source>
        <dbReference type="ARBA" id="ARBA00022723"/>
    </source>
</evidence>
<dbReference type="EMBL" id="QKTX01000014">
    <property type="protein sequence ID" value="PZV79648.1"/>
    <property type="molecule type" value="Genomic_DNA"/>
</dbReference>
<gene>
    <name evidence="9" type="ORF">CLV31_11481</name>
</gene>
<dbReference type="Proteomes" id="UP000248917">
    <property type="component" value="Unassembled WGS sequence"/>
</dbReference>
<dbReference type="GO" id="GO:0008942">
    <property type="term" value="F:nitrite reductase [NAD(P)H] activity"/>
    <property type="evidence" value="ECO:0007669"/>
    <property type="project" value="InterPro"/>
</dbReference>